<evidence type="ECO:0000256" key="4">
    <source>
        <dbReference type="ARBA" id="ARBA00022683"/>
    </source>
</evidence>
<keyword evidence="6" id="KW-0460">Magnesium</keyword>
<dbReference type="EMBL" id="LOED01000003">
    <property type="protein sequence ID" value="KXG78438.1"/>
    <property type="molecule type" value="Genomic_DNA"/>
</dbReference>
<evidence type="ECO:0000256" key="6">
    <source>
        <dbReference type="PIRSR" id="PIRSR000699-2"/>
    </source>
</evidence>
<dbReference type="SUPFAM" id="SSF46973">
    <property type="entry name" value="Enzyme IIa from lactose specific PTS, IIa-lac"/>
    <property type="match status" value="1"/>
</dbReference>
<dbReference type="PANTHER" id="PTHR34382">
    <property type="entry name" value="PTS SYSTEM N,N'-DIACETYLCHITOBIOSE-SPECIFIC EIIA COMPONENT"/>
    <property type="match status" value="1"/>
</dbReference>
<feature type="coiled-coil region" evidence="8">
    <location>
        <begin position="86"/>
        <end position="113"/>
    </location>
</feature>
<keyword evidence="3 9" id="KW-0808">Transferase</keyword>
<sequence>MVDENSIFEIIAYGGNARAKAYEAIERAKNGDFDMAEKHLKEADDEMHKAHDVQTRIIQEEAQGIKQELSVLLVHAQDHLMTAMAERTLIENLIDLYRRVQELEAELKAIKRCCGDEKTDR</sequence>
<dbReference type="GO" id="GO:0016740">
    <property type="term" value="F:transferase activity"/>
    <property type="evidence" value="ECO:0007669"/>
    <property type="project" value="UniProtKB-KW"/>
</dbReference>
<dbReference type="AlphaFoldDB" id="A0A140LD13"/>
<keyword evidence="8" id="KW-0175">Coiled coil</keyword>
<keyword evidence="2" id="KW-0762">Sugar transport</keyword>
<dbReference type="Gene3D" id="1.20.58.80">
    <property type="entry name" value="Phosphotransferase system, lactose/cellobiose-type IIA subunit"/>
    <property type="match status" value="1"/>
</dbReference>
<dbReference type="OrthoDB" id="389577at2"/>
<dbReference type="PANTHER" id="PTHR34382:SF7">
    <property type="entry name" value="PTS SYSTEM N,N'-DIACETYLCHITOBIOSE-SPECIFIC EIIA COMPONENT"/>
    <property type="match status" value="1"/>
</dbReference>
<evidence type="ECO:0000256" key="7">
    <source>
        <dbReference type="PROSITE-ProRule" id="PRU00418"/>
    </source>
</evidence>
<dbReference type="InterPro" id="IPR036542">
    <property type="entry name" value="PTS_IIA_lac/cel_sf"/>
</dbReference>
<comment type="cofactor">
    <cofactor evidence="6">
        <name>Mg(2+)</name>
        <dbReference type="ChEBI" id="CHEBI:18420"/>
    </cofactor>
    <text evidence="6">Binds 1 Mg(2+) ion per trimer.</text>
</comment>
<keyword evidence="6" id="KW-0479">Metal-binding</keyword>
<feature type="active site" description="Tele-phosphohistidine intermediate" evidence="5">
    <location>
        <position position="75"/>
    </location>
</feature>
<dbReference type="Pfam" id="PF02255">
    <property type="entry name" value="PTS_IIA"/>
    <property type="match status" value="1"/>
</dbReference>
<reference evidence="9 10" key="1">
    <citation type="submission" date="2015-12" db="EMBL/GenBank/DDBJ databases">
        <title>Draft genome sequnece of Fervidicola ferrireducens strain Y170.</title>
        <authorList>
            <person name="Patel B.K."/>
        </authorList>
    </citation>
    <scope>NUCLEOTIDE SEQUENCE [LARGE SCALE GENOMIC DNA]</scope>
    <source>
        <strain evidence="9 10">Y170</strain>
    </source>
</reference>
<keyword evidence="10" id="KW-1185">Reference proteome</keyword>
<evidence type="ECO:0000256" key="1">
    <source>
        <dbReference type="ARBA" id="ARBA00022448"/>
    </source>
</evidence>
<evidence type="ECO:0000313" key="9">
    <source>
        <dbReference type="EMBL" id="KXG78438.1"/>
    </source>
</evidence>
<evidence type="ECO:0000313" key="10">
    <source>
        <dbReference type="Proteomes" id="UP000070427"/>
    </source>
</evidence>
<name>A0A140LD13_9FIRM</name>
<dbReference type="InParanoid" id="A0A140LD13"/>
<evidence type="ECO:0000256" key="3">
    <source>
        <dbReference type="ARBA" id="ARBA00022679"/>
    </source>
</evidence>
<evidence type="ECO:0000256" key="5">
    <source>
        <dbReference type="PIRSR" id="PIRSR000699-1"/>
    </source>
</evidence>
<keyword evidence="4" id="KW-0598">Phosphotransferase system</keyword>
<dbReference type="EC" id="2.7.1.-" evidence="9"/>
<dbReference type="STRING" id="520764.AN618_05050"/>
<protein>
    <submittedName>
        <fullName evidence="9">Lichenan-specific phosphotransferase enzyme IIA component</fullName>
        <ecNumber evidence="9">2.7.1.-</ecNumber>
    </submittedName>
</protein>
<dbReference type="PIRSF" id="PIRSF000699">
    <property type="entry name" value="PTS_IILac_III"/>
    <property type="match status" value="1"/>
</dbReference>
<dbReference type="PATRIC" id="fig|520764.3.peg.532"/>
<accession>A0A140LD13</accession>
<dbReference type="RefSeq" id="WP_066351641.1">
    <property type="nucleotide sequence ID" value="NZ_LOED01000003.1"/>
</dbReference>
<evidence type="ECO:0000256" key="2">
    <source>
        <dbReference type="ARBA" id="ARBA00022597"/>
    </source>
</evidence>
<dbReference type="CDD" id="cd00215">
    <property type="entry name" value="PTS_IIA_lac"/>
    <property type="match status" value="1"/>
</dbReference>
<feature type="modified residue" description="Phosphohistidine; by HPr" evidence="7">
    <location>
        <position position="75"/>
    </location>
</feature>
<dbReference type="Proteomes" id="UP000070427">
    <property type="component" value="Unassembled WGS sequence"/>
</dbReference>
<proteinExistence type="predicted"/>
<evidence type="ECO:0000256" key="8">
    <source>
        <dbReference type="SAM" id="Coils"/>
    </source>
</evidence>
<keyword evidence="1" id="KW-0813">Transport</keyword>
<comment type="caution">
    <text evidence="9">The sequence shown here is derived from an EMBL/GenBank/DDBJ whole genome shotgun (WGS) entry which is preliminary data.</text>
</comment>
<dbReference type="PROSITE" id="PS51095">
    <property type="entry name" value="PTS_EIIA_TYPE_3"/>
    <property type="match status" value="1"/>
</dbReference>
<dbReference type="GO" id="GO:0046872">
    <property type="term" value="F:metal ion binding"/>
    <property type="evidence" value="ECO:0007669"/>
    <property type="project" value="UniProtKB-KW"/>
</dbReference>
<feature type="binding site" evidence="6">
    <location>
        <position position="78"/>
    </location>
    <ligand>
        <name>Mg(2+)</name>
        <dbReference type="ChEBI" id="CHEBI:18420"/>
        <note>ligand shared between all trimeric partners</note>
    </ligand>
</feature>
<gene>
    <name evidence="9" type="primary">licA_1</name>
    <name evidence="9" type="ORF">AN618_05050</name>
</gene>
<organism evidence="9 10">
    <name type="scientific">Fervidicola ferrireducens</name>
    <dbReference type="NCBI Taxonomy" id="520764"/>
    <lineage>
        <taxon>Bacteria</taxon>
        <taxon>Bacillati</taxon>
        <taxon>Bacillota</taxon>
        <taxon>Clostridia</taxon>
        <taxon>Thermosediminibacterales</taxon>
        <taxon>Thermosediminibacteraceae</taxon>
        <taxon>Fervidicola</taxon>
    </lineage>
</organism>
<dbReference type="InterPro" id="IPR003188">
    <property type="entry name" value="PTS_IIA_lac/cel"/>
</dbReference>
<dbReference type="GO" id="GO:0009401">
    <property type="term" value="P:phosphoenolpyruvate-dependent sugar phosphotransferase system"/>
    <property type="evidence" value="ECO:0007669"/>
    <property type="project" value="UniProtKB-KW"/>
</dbReference>